<accession>A0A6J7BSY3</accession>
<sequence length="170" mass="17738">MSMQYDVKQGHLNSSGYFVNYPVRVKGVSFAGSASAGTLVLFDTSSTPVSSSVTYAQTANTVTVTKTAHGLTTGTVIGIHFATNSGVSATDGTYVITKTGADTFTLTDVNSRSIASTAAVYTVGKWLLTYESTAGDVYTNVPFIPGEGIRAETGVYALMTNLDSAQIIYG</sequence>
<reference evidence="1" key="1">
    <citation type="submission" date="2020-05" db="EMBL/GenBank/DDBJ databases">
        <authorList>
            <person name="Chiriac C."/>
            <person name="Salcher M."/>
            <person name="Ghai R."/>
            <person name="Kavagutti S V."/>
        </authorList>
    </citation>
    <scope>NUCLEOTIDE SEQUENCE</scope>
</reference>
<name>A0A6J7BSY3_9ZZZZ</name>
<dbReference type="Gene3D" id="2.40.30.20">
    <property type="match status" value="1"/>
</dbReference>
<gene>
    <name evidence="1" type="ORF">UFOPK3278_00752</name>
</gene>
<proteinExistence type="predicted"/>
<organism evidence="1">
    <name type="scientific">freshwater metagenome</name>
    <dbReference type="NCBI Taxonomy" id="449393"/>
    <lineage>
        <taxon>unclassified sequences</taxon>
        <taxon>metagenomes</taxon>
        <taxon>ecological metagenomes</taxon>
    </lineage>
</organism>
<dbReference type="AlphaFoldDB" id="A0A6J7BSY3"/>
<protein>
    <submittedName>
        <fullName evidence="1">Unannotated protein</fullName>
    </submittedName>
</protein>
<evidence type="ECO:0000313" key="1">
    <source>
        <dbReference type="EMBL" id="CAB4848215.1"/>
    </source>
</evidence>
<dbReference type="EMBL" id="CAFBIX010000026">
    <property type="protein sequence ID" value="CAB4848215.1"/>
    <property type="molecule type" value="Genomic_DNA"/>
</dbReference>
<dbReference type="InterPro" id="IPR023366">
    <property type="entry name" value="ATP_synth_asu-like_sf"/>
</dbReference>